<dbReference type="RefSeq" id="WP_149073661.1">
    <property type="nucleotide sequence ID" value="NZ_CP043329.1"/>
</dbReference>
<gene>
    <name evidence="1" type="ORF">FYC62_01400</name>
</gene>
<keyword evidence="2" id="KW-1185">Reference proteome</keyword>
<evidence type="ECO:0000313" key="2">
    <source>
        <dbReference type="Proteomes" id="UP000323653"/>
    </source>
</evidence>
<sequence>MDLLGYPFTFDRNKQLQVGIKELFDFASVKIPSLYPKKENVNYAFKVWSDFTKKVYLSFKKEMKL</sequence>
<dbReference type="AlphaFoldDB" id="A0A5C0VHI6"/>
<reference evidence="1 2" key="1">
    <citation type="submission" date="2019-08" db="EMBL/GenBank/DDBJ databases">
        <title>Pedobacter sp. nov., isolated from Han river, South Korea.</title>
        <authorList>
            <person name="Lee D.-H."/>
            <person name="Kim Y.-S."/>
            <person name="Hwang E.-M."/>
            <person name="Le Tran T.C."/>
            <person name="Cha C.-J."/>
        </authorList>
    </citation>
    <scope>NUCLEOTIDE SEQUENCE [LARGE SCALE GENOMIC DNA]</scope>
    <source>
        <strain evidence="1 2">CJ43</strain>
    </source>
</reference>
<dbReference type="EMBL" id="CP043329">
    <property type="protein sequence ID" value="QEK50474.1"/>
    <property type="molecule type" value="Genomic_DNA"/>
</dbReference>
<organism evidence="1 2">
    <name type="scientific">Pedobacter aquae</name>
    <dbReference type="NCBI Taxonomy" id="2605747"/>
    <lineage>
        <taxon>Bacteria</taxon>
        <taxon>Pseudomonadati</taxon>
        <taxon>Bacteroidota</taxon>
        <taxon>Sphingobacteriia</taxon>
        <taxon>Sphingobacteriales</taxon>
        <taxon>Sphingobacteriaceae</taxon>
        <taxon>Pedobacter</taxon>
    </lineage>
</organism>
<protein>
    <submittedName>
        <fullName evidence="1">Uncharacterized protein</fullName>
    </submittedName>
</protein>
<proteinExistence type="predicted"/>
<accession>A0A5C0VHI6</accession>
<dbReference type="Proteomes" id="UP000323653">
    <property type="component" value="Chromosome"/>
</dbReference>
<evidence type="ECO:0000313" key="1">
    <source>
        <dbReference type="EMBL" id="QEK50474.1"/>
    </source>
</evidence>
<name>A0A5C0VHI6_9SPHI</name>
<dbReference type="KEGG" id="pej:FYC62_01400"/>